<keyword evidence="5" id="KW-0411">Iron-sulfur</keyword>
<dbReference type="Proteomes" id="UP000199595">
    <property type="component" value="Unassembled WGS sequence"/>
</dbReference>
<name>A0A1H2QZQ3_9FLAO</name>
<keyword evidence="2" id="KW-0949">S-adenosyl-L-methionine</keyword>
<evidence type="ECO:0000256" key="2">
    <source>
        <dbReference type="ARBA" id="ARBA00022691"/>
    </source>
</evidence>
<dbReference type="InterPro" id="IPR051198">
    <property type="entry name" value="BchE-like"/>
</dbReference>
<evidence type="ECO:0000256" key="5">
    <source>
        <dbReference type="ARBA" id="ARBA00023014"/>
    </source>
</evidence>
<evidence type="ECO:0000313" key="7">
    <source>
        <dbReference type="EMBL" id="SDW11909.1"/>
    </source>
</evidence>
<evidence type="ECO:0000256" key="1">
    <source>
        <dbReference type="ARBA" id="ARBA00001966"/>
    </source>
</evidence>
<dbReference type="InterPro" id="IPR058240">
    <property type="entry name" value="rSAM_sf"/>
</dbReference>
<protein>
    <submittedName>
        <fullName evidence="7">Radical SAM superfamily protein</fullName>
    </submittedName>
</protein>
<dbReference type="AlphaFoldDB" id="A0A1H2QZQ3"/>
<dbReference type="SFLD" id="SFLDG01095">
    <property type="entry name" value="Uncharacterised_Radical_SAM_Su"/>
    <property type="match status" value="1"/>
</dbReference>
<keyword evidence="8" id="KW-1185">Reference proteome</keyword>
<accession>A0A1H2QZQ3</accession>
<dbReference type="Pfam" id="PF04055">
    <property type="entry name" value="Radical_SAM"/>
    <property type="match status" value="1"/>
</dbReference>
<dbReference type="InterPro" id="IPR006638">
    <property type="entry name" value="Elp3/MiaA/NifB-like_rSAM"/>
</dbReference>
<evidence type="ECO:0000256" key="3">
    <source>
        <dbReference type="ARBA" id="ARBA00022723"/>
    </source>
</evidence>
<dbReference type="PANTHER" id="PTHR43409:SF4">
    <property type="entry name" value="RADICAL SAM SUPERFAMILY PROTEIN"/>
    <property type="match status" value="1"/>
</dbReference>
<dbReference type="SFLD" id="SFLDG01082">
    <property type="entry name" value="B12-binding_domain_containing"/>
    <property type="match status" value="1"/>
</dbReference>
<dbReference type="SFLD" id="SFLDS00029">
    <property type="entry name" value="Radical_SAM"/>
    <property type="match status" value="1"/>
</dbReference>
<dbReference type="PANTHER" id="PTHR43409">
    <property type="entry name" value="ANAEROBIC MAGNESIUM-PROTOPORPHYRIN IX MONOMETHYL ESTER CYCLASE-RELATED"/>
    <property type="match status" value="1"/>
</dbReference>
<organism evidence="7 8">
    <name type="scientific">Lutibacter oricola</name>
    <dbReference type="NCBI Taxonomy" id="762486"/>
    <lineage>
        <taxon>Bacteria</taxon>
        <taxon>Pseudomonadati</taxon>
        <taxon>Bacteroidota</taxon>
        <taxon>Flavobacteriia</taxon>
        <taxon>Flavobacteriales</taxon>
        <taxon>Flavobacteriaceae</taxon>
        <taxon>Lutibacter</taxon>
    </lineage>
</organism>
<dbReference type="OrthoDB" id="9777636at2"/>
<evidence type="ECO:0000259" key="6">
    <source>
        <dbReference type="PROSITE" id="PS51918"/>
    </source>
</evidence>
<proteinExistence type="predicted"/>
<dbReference type="InterPro" id="IPR007197">
    <property type="entry name" value="rSAM"/>
</dbReference>
<evidence type="ECO:0000313" key="8">
    <source>
        <dbReference type="Proteomes" id="UP000199595"/>
    </source>
</evidence>
<feature type="domain" description="Radical SAM core" evidence="6">
    <location>
        <begin position="11"/>
        <end position="247"/>
    </location>
</feature>
<gene>
    <name evidence="7" type="ORF">SAMN05444411_101103</name>
</gene>
<evidence type="ECO:0000256" key="4">
    <source>
        <dbReference type="ARBA" id="ARBA00023004"/>
    </source>
</evidence>
<dbReference type="EMBL" id="FNNJ01000001">
    <property type="protein sequence ID" value="SDW11909.1"/>
    <property type="molecule type" value="Genomic_DNA"/>
</dbReference>
<dbReference type="SUPFAM" id="SSF102114">
    <property type="entry name" value="Radical SAM enzymes"/>
    <property type="match status" value="1"/>
</dbReference>
<keyword evidence="4" id="KW-0408">Iron</keyword>
<sequence>MNYEGKVYRPWMEANSLLIQVSIGCSNNNCTFCDMFTDKKFRRRSFEDISKDIEEARRVYPSVKSIFLIDGNVMVLKTEFLLQVVTKIKETFPELERLALYSEYNDFRRKTVDQLKQLKEAGVDMAYVGLESGNSVVLENIKKKMTFEQAVEGAAKAKEAGIEVLASFIFGLGGKYRSKEHIEETVRLLNIIKPEQIAPMALAIQPGTELEREVNAGEFVQASPMQILEEEKYLLENMDFETYYWGDHGNNISPMRGPFPNAKDAFINEINKEIETNPVTKNEILETNPW</sequence>
<dbReference type="Gene3D" id="3.20.20.70">
    <property type="entry name" value="Aldolase class I"/>
    <property type="match status" value="1"/>
</dbReference>
<dbReference type="InterPro" id="IPR013785">
    <property type="entry name" value="Aldolase_TIM"/>
</dbReference>
<dbReference type="SMART" id="SM00729">
    <property type="entry name" value="Elp3"/>
    <property type="match status" value="1"/>
</dbReference>
<keyword evidence="3" id="KW-0479">Metal-binding</keyword>
<dbReference type="CDD" id="cd01335">
    <property type="entry name" value="Radical_SAM"/>
    <property type="match status" value="1"/>
</dbReference>
<dbReference type="PROSITE" id="PS51918">
    <property type="entry name" value="RADICAL_SAM"/>
    <property type="match status" value="1"/>
</dbReference>
<comment type="cofactor">
    <cofactor evidence="1">
        <name>[4Fe-4S] cluster</name>
        <dbReference type="ChEBI" id="CHEBI:49883"/>
    </cofactor>
</comment>
<dbReference type="GO" id="GO:0046872">
    <property type="term" value="F:metal ion binding"/>
    <property type="evidence" value="ECO:0007669"/>
    <property type="project" value="UniProtKB-KW"/>
</dbReference>
<dbReference type="GO" id="GO:0003824">
    <property type="term" value="F:catalytic activity"/>
    <property type="evidence" value="ECO:0007669"/>
    <property type="project" value="InterPro"/>
</dbReference>
<dbReference type="PROSITE" id="PS51257">
    <property type="entry name" value="PROKAR_LIPOPROTEIN"/>
    <property type="match status" value="1"/>
</dbReference>
<dbReference type="STRING" id="762486.SAMN05444411_101103"/>
<reference evidence="7 8" key="1">
    <citation type="submission" date="2016-10" db="EMBL/GenBank/DDBJ databases">
        <authorList>
            <person name="de Groot N.N."/>
        </authorList>
    </citation>
    <scope>NUCLEOTIDE SEQUENCE [LARGE SCALE GENOMIC DNA]</scope>
    <source>
        <strain evidence="7 8">DSM 24956</strain>
    </source>
</reference>
<dbReference type="RefSeq" id="WP_090118620.1">
    <property type="nucleotide sequence ID" value="NZ_FNNJ01000001.1"/>
</dbReference>
<dbReference type="GO" id="GO:0051536">
    <property type="term" value="F:iron-sulfur cluster binding"/>
    <property type="evidence" value="ECO:0007669"/>
    <property type="project" value="UniProtKB-KW"/>
</dbReference>